<reference evidence="6" key="1">
    <citation type="submission" date="2018-05" db="EMBL/GenBank/DDBJ databases">
        <authorList>
            <person name="Lanie J.A."/>
            <person name="Ng W.-L."/>
            <person name="Kazmierczak K.M."/>
            <person name="Andrzejewski T.M."/>
            <person name="Davidsen T.M."/>
            <person name="Wayne K.J."/>
            <person name="Tettelin H."/>
            <person name="Glass J.I."/>
            <person name="Rusch D."/>
            <person name="Podicherti R."/>
            <person name="Tsui H.-C.T."/>
            <person name="Winkler M.E."/>
        </authorList>
    </citation>
    <scope>NUCLEOTIDE SEQUENCE</scope>
</reference>
<dbReference type="GO" id="GO:0004252">
    <property type="term" value="F:serine-type endopeptidase activity"/>
    <property type="evidence" value="ECO:0007669"/>
    <property type="project" value="InterPro"/>
</dbReference>
<evidence type="ECO:0000313" key="6">
    <source>
        <dbReference type="EMBL" id="SVB83764.1"/>
    </source>
</evidence>
<organism evidence="6">
    <name type="scientific">marine metagenome</name>
    <dbReference type="NCBI Taxonomy" id="408172"/>
    <lineage>
        <taxon>unclassified sequences</taxon>
        <taxon>metagenomes</taxon>
        <taxon>ecological metagenomes</taxon>
    </lineage>
</organism>
<dbReference type="EMBL" id="UINC01059874">
    <property type="protein sequence ID" value="SVB83764.1"/>
    <property type="molecule type" value="Genomic_DNA"/>
</dbReference>
<evidence type="ECO:0000256" key="4">
    <source>
        <dbReference type="ARBA" id="ARBA00022801"/>
    </source>
</evidence>
<sequence>MALIPMVVEQNSRGERAYDIYSRLLKDRIIFLGTPIDDNVANVMIAQLLFLEAEDSESDIAFYINCPGGLVSSGLAVYDTIQYLKAEVQTICIGQASSMGAVLLAAGAKGKRFALPHSRIMIH</sequence>
<evidence type="ECO:0008006" key="7">
    <source>
        <dbReference type="Google" id="ProtNLM"/>
    </source>
</evidence>
<evidence type="ECO:0000256" key="1">
    <source>
        <dbReference type="ARBA" id="ARBA00007039"/>
    </source>
</evidence>
<dbReference type="GO" id="GO:0006515">
    <property type="term" value="P:protein quality control for misfolded or incompletely synthesized proteins"/>
    <property type="evidence" value="ECO:0007669"/>
    <property type="project" value="TreeGrafter"/>
</dbReference>
<dbReference type="Gene3D" id="3.90.226.10">
    <property type="entry name" value="2-enoyl-CoA Hydratase, Chain A, domain 1"/>
    <property type="match status" value="1"/>
</dbReference>
<dbReference type="GO" id="GO:0051117">
    <property type="term" value="F:ATPase binding"/>
    <property type="evidence" value="ECO:0007669"/>
    <property type="project" value="TreeGrafter"/>
</dbReference>
<keyword evidence="2" id="KW-0963">Cytoplasm</keyword>
<dbReference type="SUPFAM" id="SSF52096">
    <property type="entry name" value="ClpP/crotonase"/>
    <property type="match status" value="1"/>
</dbReference>
<keyword evidence="4" id="KW-0378">Hydrolase</keyword>
<protein>
    <recommendedName>
        <fullName evidence="7">Endopeptidase Clp</fullName>
    </recommendedName>
</protein>
<dbReference type="PANTHER" id="PTHR10381">
    <property type="entry name" value="ATP-DEPENDENT CLP PROTEASE PROTEOLYTIC SUBUNIT"/>
    <property type="match status" value="1"/>
</dbReference>
<keyword evidence="3" id="KW-0645">Protease</keyword>
<dbReference type="Pfam" id="PF00574">
    <property type="entry name" value="CLP_protease"/>
    <property type="match status" value="1"/>
</dbReference>
<proteinExistence type="inferred from homology"/>
<accession>A0A382H8Y0</accession>
<feature type="non-terminal residue" evidence="6">
    <location>
        <position position="123"/>
    </location>
</feature>
<dbReference type="CDD" id="cd07017">
    <property type="entry name" value="S14_ClpP_2"/>
    <property type="match status" value="1"/>
</dbReference>
<dbReference type="AlphaFoldDB" id="A0A382H8Y0"/>
<evidence type="ECO:0000256" key="2">
    <source>
        <dbReference type="ARBA" id="ARBA00022490"/>
    </source>
</evidence>
<dbReference type="InterPro" id="IPR001907">
    <property type="entry name" value="ClpP"/>
</dbReference>
<dbReference type="InterPro" id="IPR023562">
    <property type="entry name" value="ClpP/TepA"/>
</dbReference>
<dbReference type="InterPro" id="IPR029045">
    <property type="entry name" value="ClpP/crotonase-like_dom_sf"/>
</dbReference>
<dbReference type="GO" id="GO:0009368">
    <property type="term" value="C:endopeptidase Clp complex"/>
    <property type="evidence" value="ECO:0007669"/>
    <property type="project" value="TreeGrafter"/>
</dbReference>
<keyword evidence="5" id="KW-0720">Serine protease</keyword>
<dbReference type="GO" id="GO:0004176">
    <property type="term" value="F:ATP-dependent peptidase activity"/>
    <property type="evidence" value="ECO:0007669"/>
    <property type="project" value="InterPro"/>
</dbReference>
<name>A0A382H8Y0_9ZZZZ</name>
<gene>
    <name evidence="6" type="ORF">METZ01_LOCUS236618</name>
</gene>
<comment type="similarity">
    <text evidence="1">Belongs to the peptidase S14 family.</text>
</comment>
<dbReference type="PANTHER" id="PTHR10381:SF70">
    <property type="entry name" value="ATP-DEPENDENT CLP PROTEASE PROTEOLYTIC SUBUNIT"/>
    <property type="match status" value="1"/>
</dbReference>
<dbReference type="PRINTS" id="PR00127">
    <property type="entry name" value="CLPPROTEASEP"/>
</dbReference>
<evidence type="ECO:0000256" key="3">
    <source>
        <dbReference type="ARBA" id="ARBA00022670"/>
    </source>
</evidence>
<evidence type="ECO:0000256" key="5">
    <source>
        <dbReference type="ARBA" id="ARBA00022825"/>
    </source>
</evidence>
<dbReference type="InterPro" id="IPR018215">
    <property type="entry name" value="ClpP_Ser_AS"/>
</dbReference>
<dbReference type="PROSITE" id="PS00381">
    <property type="entry name" value="CLP_PROTEASE_SER"/>
    <property type="match status" value="1"/>
</dbReference>